<evidence type="ECO:0000313" key="2">
    <source>
        <dbReference type="EMBL" id="MFC7333452.1"/>
    </source>
</evidence>
<dbReference type="Pfam" id="PF09838">
    <property type="entry name" value="DUF2065"/>
    <property type="match status" value="1"/>
</dbReference>
<evidence type="ECO:0000313" key="3">
    <source>
        <dbReference type="Proteomes" id="UP001596456"/>
    </source>
</evidence>
<dbReference type="RefSeq" id="WP_377358539.1">
    <property type="nucleotide sequence ID" value="NZ_JBHTCM010000010.1"/>
</dbReference>
<reference evidence="3" key="1">
    <citation type="journal article" date="2019" name="Int. J. Syst. Evol. Microbiol.">
        <title>The Global Catalogue of Microorganisms (GCM) 10K type strain sequencing project: providing services to taxonomists for standard genome sequencing and annotation.</title>
        <authorList>
            <consortium name="The Broad Institute Genomics Platform"/>
            <consortium name="The Broad Institute Genome Sequencing Center for Infectious Disease"/>
            <person name="Wu L."/>
            <person name="Ma J."/>
        </authorList>
    </citation>
    <scope>NUCLEOTIDE SEQUENCE [LARGE SCALE GENOMIC DNA]</scope>
    <source>
        <strain evidence="3">CGMCC 1.16275</strain>
    </source>
</reference>
<organism evidence="2 3">
    <name type="scientific">Rhodocista pekingensis</name>
    <dbReference type="NCBI Taxonomy" id="201185"/>
    <lineage>
        <taxon>Bacteria</taxon>
        <taxon>Pseudomonadati</taxon>
        <taxon>Pseudomonadota</taxon>
        <taxon>Alphaproteobacteria</taxon>
        <taxon>Rhodospirillales</taxon>
        <taxon>Azospirillaceae</taxon>
        <taxon>Rhodocista</taxon>
    </lineage>
</organism>
<name>A0ABW2KWA1_9PROT</name>
<feature type="transmembrane region" description="Helical" evidence="1">
    <location>
        <begin position="39"/>
        <end position="59"/>
    </location>
</feature>
<comment type="caution">
    <text evidence="2">The sequence shown here is derived from an EMBL/GenBank/DDBJ whole genome shotgun (WGS) entry which is preliminary data.</text>
</comment>
<dbReference type="PANTHER" id="PTHR38602:SF1">
    <property type="entry name" value="INNER MEMBRANE PROTEIN"/>
    <property type="match status" value="1"/>
</dbReference>
<dbReference type="Proteomes" id="UP001596456">
    <property type="component" value="Unassembled WGS sequence"/>
</dbReference>
<evidence type="ECO:0000256" key="1">
    <source>
        <dbReference type="SAM" id="Phobius"/>
    </source>
</evidence>
<proteinExistence type="predicted"/>
<keyword evidence="1" id="KW-1133">Transmembrane helix</keyword>
<keyword evidence="1" id="KW-0812">Transmembrane</keyword>
<keyword evidence="3" id="KW-1185">Reference proteome</keyword>
<dbReference type="InterPro" id="IPR019201">
    <property type="entry name" value="DUF2065"/>
</dbReference>
<dbReference type="PANTHER" id="PTHR38602">
    <property type="entry name" value="INNER MEMBRANE PROTEIN-RELATED"/>
    <property type="match status" value="1"/>
</dbReference>
<gene>
    <name evidence="2" type="ORF">ACFQPS_09790</name>
</gene>
<keyword evidence="1" id="KW-0472">Membrane</keyword>
<sequence length="61" mass="6345">MTDLMTALALVLVIEGLLYALAPDGMKEMAAIALETPAGYLRLAGLVAMTVGVGIVWVIRG</sequence>
<accession>A0ABW2KWA1</accession>
<protein>
    <submittedName>
        <fullName evidence="2">DUF2065 domain-containing protein</fullName>
    </submittedName>
</protein>
<dbReference type="EMBL" id="JBHTCM010000010">
    <property type="protein sequence ID" value="MFC7333452.1"/>
    <property type="molecule type" value="Genomic_DNA"/>
</dbReference>